<gene>
    <name evidence="3" type="ORF">GO755_32870</name>
</gene>
<comment type="caution">
    <text evidence="3">The sequence shown here is derived from an EMBL/GenBank/DDBJ whole genome shotgun (WGS) entry which is preliminary data.</text>
</comment>
<organism evidence="3 4">
    <name type="scientific">Spirosoma arboris</name>
    <dbReference type="NCBI Taxonomy" id="2682092"/>
    <lineage>
        <taxon>Bacteria</taxon>
        <taxon>Pseudomonadati</taxon>
        <taxon>Bacteroidota</taxon>
        <taxon>Cytophagia</taxon>
        <taxon>Cytophagales</taxon>
        <taxon>Cytophagaceae</taxon>
        <taxon>Spirosoma</taxon>
    </lineage>
</organism>
<evidence type="ECO:0000256" key="1">
    <source>
        <dbReference type="SAM" id="MobiDB-lite"/>
    </source>
</evidence>
<feature type="region of interest" description="Disordered" evidence="1">
    <location>
        <begin position="108"/>
        <end position="130"/>
    </location>
</feature>
<dbReference type="AlphaFoldDB" id="A0A7K1SM71"/>
<dbReference type="RefSeq" id="WP_157589689.1">
    <property type="nucleotide sequence ID" value="NZ_WPIN01000019.1"/>
</dbReference>
<accession>A0A7K1SM71</accession>
<keyword evidence="2" id="KW-1133">Transmembrane helix</keyword>
<keyword evidence="2" id="KW-0472">Membrane</keyword>
<reference evidence="3 4" key="1">
    <citation type="submission" date="2019-12" db="EMBL/GenBank/DDBJ databases">
        <title>Spirosoma sp. HMF4905 genome sequencing and assembly.</title>
        <authorList>
            <person name="Kang H."/>
            <person name="Cha I."/>
            <person name="Kim H."/>
            <person name="Joh K."/>
        </authorList>
    </citation>
    <scope>NUCLEOTIDE SEQUENCE [LARGE SCALE GENOMIC DNA]</scope>
    <source>
        <strain evidence="3 4">HMF4905</strain>
    </source>
</reference>
<protein>
    <submittedName>
        <fullName evidence="3">Uncharacterized protein</fullName>
    </submittedName>
</protein>
<evidence type="ECO:0000256" key="2">
    <source>
        <dbReference type="SAM" id="Phobius"/>
    </source>
</evidence>
<proteinExistence type="predicted"/>
<keyword evidence="4" id="KW-1185">Reference proteome</keyword>
<name>A0A7K1SM71_9BACT</name>
<dbReference type="EMBL" id="WPIN01000019">
    <property type="protein sequence ID" value="MVM34868.1"/>
    <property type="molecule type" value="Genomic_DNA"/>
</dbReference>
<dbReference type="Proteomes" id="UP000436006">
    <property type="component" value="Unassembled WGS sequence"/>
</dbReference>
<keyword evidence="2" id="KW-0812">Transmembrane</keyword>
<sequence length="178" mass="18760">MAITQIGYAGNIGPVFRDDSPGGGMYIILQGQTWSNGVSGLYAKQPGYATNLGLSASIYTLGSYADNQRVSDIPAFKQPVSGPSFSGYDSNVAAMVTATTIPGSATITSTTTSTGTTTTSTGTTSAGTTDTTFSAPTLMEQVTTFLTNYWWLVALILLALLWKPFIAPFLGMGKKRRR</sequence>
<evidence type="ECO:0000313" key="4">
    <source>
        <dbReference type="Proteomes" id="UP000436006"/>
    </source>
</evidence>
<feature type="transmembrane region" description="Helical" evidence="2">
    <location>
        <begin position="149"/>
        <end position="170"/>
    </location>
</feature>
<evidence type="ECO:0000313" key="3">
    <source>
        <dbReference type="EMBL" id="MVM34868.1"/>
    </source>
</evidence>